<evidence type="ECO:0000259" key="1">
    <source>
        <dbReference type="Pfam" id="PF09968"/>
    </source>
</evidence>
<dbReference type="SUPFAM" id="SSF47240">
    <property type="entry name" value="Ferritin-like"/>
    <property type="match status" value="1"/>
</dbReference>
<evidence type="ECO:0000313" key="3">
    <source>
        <dbReference type="Proteomes" id="UP000760819"/>
    </source>
</evidence>
<sequence>MKNNKVLIAAAVVTVLSVTVAIVSLIATWQVTSREDNSETQTVEVPTFEEDLSQVAENDLQNHAQNLTIDETLTLSEQENADLLYMREEEKLARDVYLTLYDKWGLQIFQNIASSEQKHTDSIKALLDAYGLADPFVDGIGNFANETLQQLYDDLVAQGSESAAAAARVGALIEDLDIVDLENAMAATDNEAIITVYQNLQNGSKNHLRSFTSTLSRYGESYEPSYLTQDEYLEIISGAMQRGNGNGSGNGGH</sequence>
<reference evidence="2" key="2">
    <citation type="journal article" date="2021" name="Microbiome">
        <title>Successional dynamics and alternative stable states in a saline activated sludge microbial community over 9 years.</title>
        <authorList>
            <person name="Wang Y."/>
            <person name="Ye J."/>
            <person name="Ju F."/>
            <person name="Liu L."/>
            <person name="Boyd J.A."/>
            <person name="Deng Y."/>
            <person name="Parks D.H."/>
            <person name="Jiang X."/>
            <person name="Yin X."/>
            <person name="Woodcroft B.J."/>
            <person name="Tyson G.W."/>
            <person name="Hugenholtz P."/>
            <person name="Polz M.F."/>
            <person name="Zhang T."/>
        </authorList>
    </citation>
    <scope>NUCLEOTIDE SEQUENCE</scope>
    <source>
        <strain evidence="2">HKST-UBA12</strain>
    </source>
</reference>
<dbReference type="CDD" id="cd01048">
    <property type="entry name" value="Ferritin_like_AB2"/>
    <property type="match status" value="1"/>
</dbReference>
<dbReference type="InterPro" id="IPR009078">
    <property type="entry name" value="Ferritin-like_SF"/>
</dbReference>
<protein>
    <submittedName>
        <fullName evidence="2">DUF2202 domain-containing protein</fullName>
    </submittedName>
</protein>
<dbReference type="Pfam" id="PF09968">
    <property type="entry name" value="DUF2202"/>
    <property type="match status" value="1"/>
</dbReference>
<proteinExistence type="predicted"/>
<dbReference type="Proteomes" id="UP000760819">
    <property type="component" value="Unassembled WGS sequence"/>
</dbReference>
<dbReference type="InterPro" id="IPR012347">
    <property type="entry name" value="Ferritin-like"/>
</dbReference>
<dbReference type="Gene3D" id="1.20.1260.10">
    <property type="match status" value="1"/>
</dbReference>
<reference evidence="2" key="1">
    <citation type="submission" date="2020-04" db="EMBL/GenBank/DDBJ databases">
        <authorList>
            <person name="Zhang T."/>
        </authorList>
    </citation>
    <scope>NUCLEOTIDE SEQUENCE</scope>
    <source>
        <strain evidence="2">HKST-UBA12</strain>
    </source>
</reference>
<gene>
    <name evidence="2" type="ORF">KC640_02330</name>
</gene>
<dbReference type="EMBL" id="JAGQLI010000119">
    <property type="protein sequence ID" value="MCA9379242.1"/>
    <property type="molecule type" value="Genomic_DNA"/>
</dbReference>
<feature type="domain" description="DUF2202" evidence="1">
    <location>
        <begin position="82"/>
        <end position="238"/>
    </location>
</feature>
<dbReference type="AlphaFoldDB" id="A0A955I7D0"/>
<comment type="caution">
    <text evidence="2">The sequence shown here is derived from an EMBL/GenBank/DDBJ whole genome shotgun (WGS) entry which is preliminary data.</text>
</comment>
<name>A0A955I7D0_9BACT</name>
<accession>A0A955I7D0</accession>
<evidence type="ECO:0000313" key="2">
    <source>
        <dbReference type="EMBL" id="MCA9379242.1"/>
    </source>
</evidence>
<organism evidence="2 3">
    <name type="scientific">Candidatus Dojkabacteria bacterium</name>
    <dbReference type="NCBI Taxonomy" id="2099670"/>
    <lineage>
        <taxon>Bacteria</taxon>
        <taxon>Candidatus Dojkabacteria</taxon>
    </lineage>
</organism>
<dbReference type="InterPro" id="IPR019243">
    <property type="entry name" value="DUF2202"/>
</dbReference>